<feature type="region of interest" description="Disordered" evidence="1">
    <location>
        <begin position="100"/>
        <end position="171"/>
    </location>
</feature>
<name>A0A922J833_CARIL</name>
<evidence type="ECO:0000313" key="4">
    <source>
        <dbReference type="EMBL" id="KAG6696923.1"/>
    </source>
</evidence>
<comment type="caution">
    <text evidence="4">The sequence shown here is derived from an EMBL/GenBank/DDBJ whole genome shotgun (WGS) entry which is preliminary data.</text>
</comment>
<dbReference type="InterPro" id="IPR044594">
    <property type="entry name" value="HIPP01/3/5/6"/>
</dbReference>
<protein>
    <recommendedName>
        <fullName evidence="3">HMA domain-containing protein</fullName>
    </recommendedName>
</protein>
<accession>A0A922J833</accession>
<evidence type="ECO:0000256" key="1">
    <source>
        <dbReference type="SAM" id="MobiDB-lite"/>
    </source>
</evidence>
<feature type="compositionally biased region" description="Basic and acidic residues" evidence="1">
    <location>
        <begin position="130"/>
        <end position="170"/>
    </location>
</feature>
<gene>
    <name evidence="4" type="ORF">I3842_09G173400</name>
</gene>
<feature type="region of interest" description="Disordered" evidence="1">
    <location>
        <begin position="240"/>
        <end position="277"/>
    </location>
</feature>
<proteinExistence type="predicted"/>
<dbReference type="Proteomes" id="UP000811246">
    <property type="component" value="Chromosome 9"/>
</dbReference>
<dbReference type="PANTHER" id="PTHR46413:SF1">
    <property type="entry name" value="HEAVY METAL-ASSOCIATED ISOPRENYLATED PLANT PROTEIN 6"/>
    <property type="match status" value="1"/>
</dbReference>
<evidence type="ECO:0000256" key="2">
    <source>
        <dbReference type="SAM" id="SignalP"/>
    </source>
</evidence>
<dbReference type="EMBL" id="CM031833">
    <property type="protein sequence ID" value="KAG6696923.1"/>
    <property type="molecule type" value="Genomic_DNA"/>
</dbReference>
<evidence type="ECO:0000313" key="5">
    <source>
        <dbReference type="Proteomes" id="UP000811246"/>
    </source>
</evidence>
<feature type="chain" id="PRO_5037380591" description="HMA domain-containing protein" evidence="2">
    <location>
        <begin position="17"/>
        <end position="334"/>
    </location>
</feature>
<dbReference type="Gene3D" id="3.30.70.100">
    <property type="match status" value="2"/>
</dbReference>
<dbReference type="GO" id="GO:0046872">
    <property type="term" value="F:metal ion binding"/>
    <property type="evidence" value="ECO:0007669"/>
    <property type="project" value="InterPro"/>
</dbReference>
<dbReference type="SUPFAM" id="SSF55008">
    <property type="entry name" value="HMA, heavy metal-associated domain"/>
    <property type="match status" value="2"/>
</dbReference>
<evidence type="ECO:0000259" key="3">
    <source>
        <dbReference type="PROSITE" id="PS50846"/>
    </source>
</evidence>
<sequence>MSPMAVFLVFLFDCVSQKDQREKNEGDDKKDHGKLVTAVFKMDFHCDVCTKKVVRFVSSLDGLEDVMADLAASKLTVKGTVDPVLIKERLEKKTKKMVELVSPRPKKDGGGDKKLEGKTKKMVELVSPRPKKDGGGDKKLEGKTKKKVELISPRPKKDGGGKEDYEKPKESTTVLKIELHCNDCIHKIRKAILRFKGVAKVDVYAAKDLVTVKGTMDVKELAPYLKEKLKRSVEVVLPNKEDDGDKKAKEANGGDHDKKDREPAHEGGEDGEKKEKEAKVQWFQSTVVSKIRLYYDSCIPDIRKIMLKFVLKVIFNVLFRYILSGVFPAWLFVE</sequence>
<organism evidence="4 5">
    <name type="scientific">Carya illinoinensis</name>
    <name type="common">Pecan</name>
    <dbReference type="NCBI Taxonomy" id="32201"/>
    <lineage>
        <taxon>Eukaryota</taxon>
        <taxon>Viridiplantae</taxon>
        <taxon>Streptophyta</taxon>
        <taxon>Embryophyta</taxon>
        <taxon>Tracheophyta</taxon>
        <taxon>Spermatophyta</taxon>
        <taxon>Magnoliopsida</taxon>
        <taxon>eudicotyledons</taxon>
        <taxon>Gunneridae</taxon>
        <taxon>Pentapetalae</taxon>
        <taxon>rosids</taxon>
        <taxon>fabids</taxon>
        <taxon>Fagales</taxon>
        <taxon>Juglandaceae</taxon>
        <taxon>Carya</taxon>
    </lineage>
</organism>
<dbReference type="CDD" id="cd00371">
    <property type="entry name" value="HMA"/>
    <property type="match status" value="2"/>
</dbReference>
<reference evidence="4" key="1">
    <citation type="submission" date="2021-01" db="EMBL/GenBank/DDBJ databases">
        <authorList>
            <person name="Lovell J.T."/>
            <person name="Bentley N."/>
            <person name="Bhattarai G."/>
            <person name="Jenkins J.W."/>
            <person name="Sreedasyam A."/>
            <person name="Alarcon Y."/>
            <person name="Bock C."/>
            <person name="Boston L."/>
            <person name="Carlson J."/>
            <person name="Cervantes K."/>
            <person name="Clermont K."/>
            <person name="Krom N."/>
            <person name="Kubenka K."/>
            <person name="Mamidi S."/>
            <person name="Mattison C."/>
            <person name="Monteros M."/>
            <person name="Pisani C."/>
            <person name="Plott C."/>
            <person name="Rajasekar S."/>
            <person name="Rhein H.S."/>
            <person name="Rohla C."/>
            <person name="Song M."/>
            <person name="Hilaire R.S."/>
            <person name="Shu S."/>
            <person name="Wells L."/>
            <person name="Wang X."/>
            <person name="Webber J."/>
            <person name="Heerema R.J."/>
            <person name="Klein P."/>
            <person name="Conner P."/>
            <person name="Grauke L."/>
            <person name="Grimwood J."/>
            <person name="Schmutz J."/>
            <person name="Randall J.J."/>
        </authorList>
    </citation>
    <scope>NUCLEOTIDE SEQUENCE</scope>
    <source>
        <tissue evidence="4">Leaf</tissue>
    </source>
</reference>
<keyword evidence="2" id="KW-0732">Signal</keyword>
<dbReference type="InterPro" id="IPR036163">
    <property type="entry name" value="HMA_dom_sf"/>
</dbReference>
<dbReference type="InterPro" id="IPR006121">
    <property type="entry name" value="HMA_dom"/>
</dbReference>
<feature type="signal peptide" evidence="2">
    <location>
        <begin position="1"/>
        <end position="16"/>
    </location>
</feature>
<dbReference type="PROSITE" id="PS50846">
    <property type="entry name" value="HMA_2"/>
    <property type="match status" value="2"/>
</dbReference>
<feature type="domain" description="HMA" evidence="3">
    <location>
        <begin position="170"/>
        <end position="237"/>
    </location>
</feature>
<dbReference type="Pfam" id="PF00403">
    <property type="entry name" value="HMA"/>
    <property type="match status" value="2"/>
</dbReference>
<dbReference type="AlphaFoldDB" id="A0A922J833"/>
<feature type="domain" description="HMA" evidence="3">
    <location>
        <begin position="35"/>
        <end position="98"/>
    </location>
</feature>
<dbReference type="OrthoDB" id="773760at2759"/>
<dbReference type="PANTHER" id="PTHR46413">
    <property type="entry name" value="HEAVY METAL-ASSOCIATED ISOPRENYLATED PLANT PROTEIN 6"/>
    <property type="match status" value="1"/>
</dbReference>
<feature type="compositionally biased region" description="Basic and acidic residues" evidence="1">
    <location>
        <begin position="105"/>
        <end position="123"/>
    </location>
</feature>